<evidence type="ECO:0008006" key="3">
    <source>
        <dbReference type="Google" id="ProtNLM"/>
    </source>
</evidence>
<name>A0A6I6DE15_9FIRM</name>
<accession>A0A6I6DE15</accession>
<sequence length="432" mass="49939">MNRLTINIKEWEEILPEKGNLLYNRFLEDEPSRRTVEILNNKGILNIVELKNGIKILSNSYVGKINIGELQINIHPKIDGMPLYKLLKYAYGLRDFNIFESAIHDIDSFPFYDLLIYQLYAEINELVYRGLNKKYKKNEADLESPRGRINFNKLTMRSASISATLPCTYFARSENNDLNQVLLAGLHLALDLTEDLNIKMQLHRLCKIMGDEITHIELNRTILNKTIKSINRLSEHYRPALELINILFESKGIQLEDGTSYMKLNGFFFDMNMFFQSLLSKLMKEFLNGYIIRDEYTLHELFSYTPGYNPKSNTAPKPRPDYAVIKGSKVVCLLDAKYRDLWETKLPSGWLYQLSIYAVSGIGNNNSKILYPSMSKAAKLQKIDIKNPVNGNKYAEVMIQPVSLHQVAEFIDLPSREKYKAEEYIKNIVFGS</sequence>
<organism evidence="1 2">
    <name type="scientific">Candidatus Syntrophocurvum alkaliphilum</name>
    <dbReference type="NCBI Taxonomy" id="2293317"/>
    <lineage>
        <taxon>Bacteria</taxon>
        <taxon>Bacillati</taxon>
        <taxon>Bacillota</taxon>
        <taxon>Clostridia</taxon>
        <taxon>Eubacteriales</taxon>
        <taxon>Syntrophomonadaceae</taxon>
        <taxon>Candidatus Syntrophocurvum</taxon>
    </lineage>
</organism>
<reference evidence="2" key="1">
    <citation type="journal article" date="2019" name="Microbiology">
        <title>Complete Genome Sequence of an Uncultured Bacterium of the Candidate Phylum Bipolaricaulota.</title>
        <authorList>
            <person name="Kadnikov V.V."/>
            <person name="Mardanov A.V."/>
            <person name="Beletsky A.V."/>
            <person name="Frank Y.A."/>
            <person name="Karnachuk O.V."/>
            <person name="Ravin N.V."/>
        </authorList>
    </citation>
    <scope>NUCLEOTIDE SEQUENCE [LARGE SCALE GENOMIC DNA]</scope>
</reference>
<gene>
    <name evidence="1" type="ORF">SYNTR_0883</name>
</gene>
<dbReference type="AlphaFoldDB" id="A0A6I6DE15"/>
<protein>
    <recommendedName>
        <fullName evidence="3">McrBC 5-methylcytosine restriction system component</fullName>
    </recommendedName>
</protein>
<evidence type="ECO:0000313" key="2">
    <source>
        <dbReference type="Proteomes" id="UP000426444"/>
    </source>
</evidence>
<dbReference type="PANTHER" id="PTHR38733:SF1">
    <property type="entry name" value="TYPE IV METHYL-DIRECTED RESTRICTION ENZYME ECOKMCRBC"/>
    <property type="match status" value="1"/>
</dbReference>
<dbReference type="KEGG" id="salq:SYNTR_0883"/>
<dbReference type="PANTHER" id="PTHR38733">
    <property type="entry name" value="PROTEIN MCRC"/>
    <property type="match status" value="1"/>
</dbReference>
<keyword evidence="2" id="KW-1185">Reference proteome</keyword>
<dbReference type="InterPro" id="IPR019292">
    <property type="entry name" value="McrC"/>
</dbReference>
<dbReference type="Pfam" id="PF10117">
    <property type="entry name" value="McrBC"/>
    <property type="match status" value="1"/>
</dbReference>
<evidence type="ECO:0000313" key="1">
    <source>
        <dbReference type="EMBL" id="QGT99476.1"/>
    </source>
</evidence>
<proteinExistence type="predicted"/>
<dbReference type="RefSeq" id="WP_156203368.1">
    <property type="nucleotide sequence ID" value="NZ_CP046457.1"/>
</dbReference>
<dbReference type="OrthoDB" id="251794at2"/>
<dbReference type="EMBL" id="CP046457">
    <property type="protein sequence ID" value="QGT99476.1"/>
    <property type="molecule type" value="Genomic_DNA"/>
</dbReference>
<dbReference type="Proteomes" id="UP000426444">
    <property type="component" value="Chromosome"/>
</dbReference>
<dbReference type="REBASE" id="376985">
    <property type="entry name" value="SalB2MMcrBCP"/>
</dbReference>